<feature type="binding site" evidence="8">
    <location>
        <position position="198"/>
    </location>
    <ligand>
        <name>ATP</name>
        <dbReference type="ChEBI" id="CHEBI:30616"/>
    </ligand>
</feature>
<feature type="binding site" evidence="8">
    <location>
        <position position="195"/>
    </location>
    <ligand>
        <name>ATP</name>
        <dbReference type="ChEBI" id="CHEBI:30616"/>
    </ligand>
</feature>
<comment type="subcellular location">
    <subcellularLocation>
        <location evidence="8">Cytoplasm</location>
    </subcellularLocation>
</comment>
<dbReference type="InterPro" id="IPR027417">
    <property type="entry name" value="P-loop_NTPase"/>
</dbReference>
<evidence type="ECO:0000256" key="11">
    <source>
        <dbReference type="RuleBase" id="RU004227"/>
    </source>
</evidence>
<dbReference type="GO" id="GO:0005886">
    <property type="term" value="C:plasma membrane"/>
    <property type="evidence" value="ECO:0007669"/>
    <property type="project" value="TreeGrafter"/>
</dbReference>
<dbReference type="eggNOG" id="COG0593">
    <property type="taxonomic scope" value="Bacteria"/>
</dbReference>
<comment type="domain">
    <text evidence="8">Domain I is involved in oligomerization and binding regulators, domain II is flexibile and of varying length in different bacteria, domain III forms the AAA+ region, while domain IV binds dsDNA.</text>
</comment>
<name>C7N0K0_SLAHD</name>
<sequence>MDITDLYATWNSVCNQIKTYGDVNPHQVDAYFSRLHPQAISEGFLVLTADTAFFKMQVEKRYLTHIIQALKDTTGIDFMVEIEVDETEPAPQPVVVQQPVFEPQQDVGLFPGQPISTQLVTETEPQPSCLTGEGSEAMMEEEIARSKAATLASSLTFESFVTGNSNMLAYSLAVAVAEAPGQPNTNPLFIYGKSGLGKTHLLRAIQNYVMETNPTMDVVYIDSSEFLAEYTSAVTAHERDRKSFQNFQNRFLDADMLLIDDVQFFQGKSATLDIVFQLFNHLVDAGKQVVLSADRAPKMIDIDERYKSRFNQGATVNVDPPELEVKLGIIKNFINEYEATSESGPLNIPDDIQIYIAEISSSNVRELKSAVTKVIFQIRYSDSGEITLSEVKTLLEDHFSSGITKRLNIGMIQHEVEQYYKVTHAELIGVKRSRNIVFARQVAIYLCRNMLDIPYAAIGKKFGQRDHSTIMHSVKLIEDRMRSSREMQEEIEIITKMIRES</sequence>
<dbReference type="Gene3D" id="1.10.8.60">
    <property type="match status" value="1"/>
</dbReference>
<keyword evidence="2 8" id="KW-0963">Cytoplasm</keyword>
<dbReference type="SUPFAM" id="SSF48295">
    <property type="entry name" value="TrpR-like"/>
    <property type="match status" value="1"/>
</dbReference>
<dbReference type="InterPro" id="IPR010921">
    <property type="entry name" value="Trp_repressor/repl_initiator"/>
</dbReference>
<dbReference type="Gene3D" id="3.30.300.180">
    <property type="match status" value="1"/>
</dbReference>
<dbReference type="InterPro" id="IPR003593">
    <property type="entry name" value="AAA+_ATPase"/>
</dbReference>
<keyword evidence="4 8" id="KW-0547">Nucleotide-binding</keyword>
<feature type="binding site" evidence="8">
    <location>
        <position position="197"/>
    </location>
    <ligand>
        <name>ATP</name>
        <dbReference type="ChEBI" id="CHEBI:30616"/>
    </ligand>
</feature>
<dbReference type="Pfam" id="PF11638">
    <property type="entry name" value="DnaA_N"/>
    <property type="match status" value="1"/>
</dbReference>
<comment type="caution">
    <text evidence="8">Lacks conserved residue(s) required for the propagation of feature annotation.</text>
</comment>
<dbReference type="GO" id="GO:0005737">
    <property type="term" value="C:cytoplasm"/>
    <property type="evidence" value="ECO:0007669"/>
    <property type="project" value="UniProtKB-SubCell"/>
</dbReference>
<evidence type="ECO:0000256" key="10">
    <source>
        <dbReference type="RuleBase" id="RU000577"/>
    </source>
</evidence>
<keyword evidence="15" id="KW-1185">Reference proteome</keyword>
<feature type="domain" description="Chromosomal replication initiator DnaA C-terminal" evidence="13">
    <location>
        <begin position="408"/>
        <end position="477"/>
    </location>
</feature>
<dbReference type="GO" id="GO:0008289">
    <property type="term" value="F:lipid binding"/>
    <property type="evidence" value="ECO:0007669"/>
    <property type="project" value="UniProtKB-KW"/>
</dbReference>
<evidence type="ECO:0000256" key="8">
    <source>
        <dbReference type="HAMAP-Rule" id="MF_00377"/>
    </source>
</evidence>
<dbReference type="Pfam" id="PF00308">
    <property type="entry name" value="Bac_DnaA"/>
    <property type="match status" value="1"/>
</dbReference>
<protein>
    <recommendedName>
        <fullName evidence="8 9">Chromosomal replication initiator protein DnaA</fullName>
    </recommendedName>
</protein>
<accession>C7N0K0</accession>
<dbReference type="HOGENOM" id="CLU_026910_3_1_11"/>
<dbReference type="GO" id="GO:0006270">
    <property type="term" value="P:DNA replication initiation"/>
    <property type="evidence" value="ECO:0007669"/>
    <property type="project" value="UniProtKB-UniRule"/>
</dbReference>
<gene>
    <name evidence="8" type="primary">dnaA</name>
    <name evidence="14" type="ordered locus">Shel_00010</name>
</gene>
<dbReference type="InterPro" id="IPR013317">
    <property type="entry name" value="DnaA_dom"/>
</dbReference>
<comment type="function">
    <text evidence="8 10">Plays an essential role in the initiation and regulation of chromosomal replication. ATP-DnaA binds to the origin of replication (oriC) to initiate formation of the DNA replication initiation complex once per cell cycle. Binds the DnaA box (a 9 base pair repeat at the origin) and separates the double-stranded (ds)DNA. Forms a right-handed helical filament on oriC DNA; dsDNA binds to the exterior of the filament while single-stranded (ss)DNA is stabiized in the filament's interior. The ATP-DnaA-oriC complex binds and stabilizes one strand of the AT-rich DNA unwinding element (DUE), permitting loading of DNA polymerase. After initiation quickly degrades to an ADP-DnaA complex that is not apt for DNA replication. Binds acidic phospholipids.</text>
</comment>
<keyword evidence="7 8" id="KW-0238">DNA-binding</keyword>
<dbReference type="PRINTS" id="PR00051">
    <property type="entry name" value="DNAA"/>
</dbReference>
<organism evidence="14 15">
    <name type="scientific">Slackia heliotrinireducens (strain ATCC 29202 / DSM 20476 / NCTC 11029 / RHS 1)</name>
    <name type="common">Peptococcus heliotrinreducens</name>
    <dbReference type="NCBI Taxonomy" id="471855"/>
    <lineage>
        <taxon>Bacteria</taxon>
        <taxon>Bacillati</taxon>
        <taxon>Actinomycetota</taxon>
        <taxon>Coriobacteriia</taxon>
        <taxon>Eggerthellales</taxon>
        <taxon>Eggerthellaceae</taxon>
        <taxon>Slackia</taxon>
    </lineage>
</organism>
<dbReference type="EMBL" id="CP001684">
    <property type="protein sequence ID" value="ACV21078.1"/>
    <property type="molecule type" value="Genomic_DNA"/>
</dbReference>
<dbReference type="GO" id="GO:0005524">
    <property type="term" value="F:ATP binding"/>
    <property type="evidence" value="ECO:0007669"/>
    <property type="project" value="UniProtKB-UniRule"/>
</dbReference>
<evidence type="ECO:0000256" key="4">
    <source>
        <dbReference type="ARBA" id="ARBA00022741"/>
    </source>
</evidence>
<dbReference type="CDD" id="cd06571">
    <property type="entry name" value="Bac_DnaA_C"/>
    <property type="match status" value="1"/>
</dbReference>
<feature type="region of interest" description="Domain I, interacts with DnaA modulators" evidence="8">
    <location>
        <begin position="1"/>
        <end position="86"/>
    </location>
</feature>
<dbReference type="NCBIfam" id="TIGR00362">
    <property type="entry name" value="DnaA"/>
    <property type="match status" value="1"/>
</dbReference>
<dbReference type="Gene3D" id="1.10.1750.10">
    <property type="match status" value="1"/>
</dbReference>
<dbReference type="SMART" id="SM00760">
    <property type="entry name" value="Bac_DnaA_C"/>
    <property type="match status" value="1"/>
</dbReference>
<dbReference type="HAMAP" id="MF_00377">
    <property type="entry name" value="DnaA_bact"/>
    <property type="match status" value="1"/>
</dbReference>
<dbReference type="Pfam" id="PF08299">
    <property type="entry name" value="Bac_DnaA_C"/>
    <property type="match status" value="1"/>
</dbReference>
<feature type="region of interest" description="Domain IV, binds dsDNA" evidence="8">
    <location>
        <begin position="379"/>
        <end position="501"/>
    </location>
</feature>
<dbReference type="CDD" id="cd00009">
    <property type="entry name" value="AAA"/>
    <property type="match status" value="1"/>
</dbReference>
<evidence type="ECO:0000256" key="9">
    <source>
        <dbReference type="NCBIfam" id="TIGR00362"/>
    </source>
</evidence>
<dbReference type="KEGG" id="shi:Shel_00010"/>
<evidence type="ECO:0000256" key="7">
    <source>
        <dbReference type="ARBA" id="ARBA00023125"/>
    </source>
</evidence>
<evidence type="ECO:0000256" key="1">
    <source>
        <dbReference type="ARBA" id="ARBA00006583"/>
    </source>
</evidence>
<evidence type="ECO:0000256" key="6">
    <source>
        <dbReference type="ARBA" id="ARBA00023121"/>
    </source>
</evidence>
<dbReference type="InterPro" id="IPR020591">
    <property type="entry name" value="Chromosome_initiator_DnaA-like"/>
</dbReference>
<evidence type="ECO:0000259" key="13">
    <source>
        <dbReference type="SMART" id="SM00760"/>
    </source>
</evidence>
<dbReference type="AlphaFoldDB" id="C7N0K0"/>
<dbReference type="SMART" id="SM00382">
    <property type="entry name" value="AAA"/>
    <property type="match status" value="1"/>
</dbReference>
<proteinExistence type="inferred from homology"/>
<feature type="domain" description="AAA+ ATPase" evidence="12">
    <location>
        <begin position="184"/>
        <end position="307"/>
    </location>
</feature>
<dbReference type="GO" id="GO:0006275">
    <property type="term" value="P:regulation of DNA replication"/>
    <property type="evidence" value="ECO:0007669"/>
    <property type="project" value="UniProtKB-UniRule"/>
</dbReference>
<feature type="binding site" evidence="8">
    <location>
        <position position="199"/>
    </location>
    <ligand>
        <name>ATP</name>
        <dbReference type="ChEBI" id="CHEBI:30616"/>
    </ligand>
</feature>
<dbReference type="InterPro" id="IPR038454">
    <property type="entry name" value="DnaA_N_sf"/>
</dbReference>
<dbReference type="InterPro" id="IPR013159">
    <property type="entry name" value="DnaA_C"/>
</dbReference>
<keyword evidence="5 8" id="KW-0067">ATP-binding</keyword>
<keyword evidence="6 8" id="KW-0446">Lipid-binding</keyword>
<evidence type="ECO:0000259" key="12">
    <source>
        <dbReference type="SMART" id="SM00382"/>
    </source>
</evidence>
<dbReference type="PANTHER" id="PTHR30050">
    <property type="entry name" value="CHROMOSOMAL REPLICATION INITIATOR PROTEIN DNAA"/>
    <property type="match status" value="1"/>
</dbReference>
<dbReference type="Proteomes" id="UP000002026">
    <property type="component" value="Chromosome"/>
</dbReference>
<dbReference type="InterPro" id="IPR001957">
    <property type="entry name" value="Chromosome_initiator_DnaA"/>
</dbReference>
<evidence type="ECO:0000256" key="2">
    <source>
        <dbReference type="ARBA" id="ARBA00022490"/>
    </source>
</evidence>
<dbReference type="PROSITE" id="PS01008">
    <property type="entry name" value="DNAA"/>
    <property type="match status" value="1"/>
</dbReference>
<dbReference type="Gene3D" id="3.40.50.300">
    <property type="entry name" value="P-loop containing nucleotide triphosphate hydrolases"/>
    <property type="match status" value="1"/>
</dbReference>
<dbReference type="RefSeq" id="WP_012797189.1">
    <property type="nucleotide sequence ID" value="NC_013165.1"/>
</dbReference>
<dbReference type="PANTHER" id="PTHR30050:SF2">
    <property type="entry name" value="CHROMOSOMAL REPLICATION INITIATOR PROTEIN DNAA"/>
    <property type="match status" value="1"/>
</dbReference>
<evidence type="ECO:0000313" key="14">
    <source>
        <dbReference type="EMBL" id="ACV21078.1"/>
    </source>
</evidence>
<dbReference type="GO" id="GO:0003688">
    <property type="term" value="F:DNA replication origin binding"/>
    <property type="evidence" value="ECO:0007669"/>
    <property type="project" value="UniProtKB-UniRule"/>
</dbReference>
<reference evidence="14 15" key="1">
    <citation type="journal article" date="2009" name="Stand. Genomic Sci.">
        <title>Complete genome sequence of Slackia heliotrinireducens type strain (RHS 1).</title>
        <authorList>
            <person name="Pukall R."/>
            <person name="Lapidus A."/>
            <person name="Nolan M."/>
            <person name="Copeland A."/>
            <person name="Glavina Del Rio T."/>
            <person name="Lucas S."/>
            <person name="Chen F."/>
            <person name="Tice H."/>
            <person name="Cheng J.F."/>
            <person name="Chertkov O."/>
            <person name="Bruce D."/>
            <person name="Goodwin L."/>
            <person name="Kuske C."/>
            <person name="Brettin T."/>
            <person name="Detter J.C."/>
            <person name="Han C."/>
            <person name="Pitluck S."/>
            <person name="Pati A."/>
            <person name="Mavrommatis K."/>
            <person name="Ivanova N."/>
            <person name="Ovchinnikova G."/>
            <person name="Chen A."/>
            <person name="Palaniappan K."/>
            <person name="Schneider S."/>
            <person name="Rohde M."/>
            <person name="Chain P."/>
            <person name="D'haeseleer P."/>
            <person name="Goker M."/>
            <person name="Bristow J."/>
            <person name="Eisen J.A."/>
            <person name="Markowitz V."/>
            <person name="Kyrpides N.C."/>
            <person name="Klenk H.P."/>
            <person name="Hugenholtz P."/>
        </authorList>
    </citation>
    <scope>NUCLEOTIDE SEQUENCE [LARGE SCALE GENOMIC DNA]</scope>
    <source>
        <strain evidence="15">ATCC 29202 / DSM 20476 / NCTC 11029 / RHS 1</strain>
    </source>
</reference>
<dbReference type="InterPro" id="IPR024633">
    <property type="entry name" value="DnaA_N_dom"/>
</dbReference>
<dbReference type="STRING" id="471855.Shel_00010"/>
<evidence type="ECO:0000256" key="3">
    <source>
        <dbReference type="ARBA" id="ARBA00022705"/>
    </source>
</evidence>
<comment type="subunit">
    <text evidence="8">Oligomerizes as a right-handed, spiral filament on DNA at oriC.</text>
</comment>
<comment type="similarity">
    <text evidence="1 8 11">Belongs to the DnaA family.</text>
</comment>
<dbReference type="SUPFAM" id="SSF52540">
    <property type="entry name" value="P-loop containing nucleoside triphosphate hydrolases"/>
    <property type="match status" value="1"/>
</dbReference>
<evidence type="ECO:0000256" key="5">
    <source>
        <dbReference type="ARBA" id="ARBA00022840"/>
    </source>
</evidence>
<keyword evidence="3 8" id="KW-0235">DNA replication</keyword>
<evidence type="ECO:0000313" key="15">
    <source>
        <dbReference type="Proteomes" id="UP000002026"/>
    </source>
</evidence>
<dbReference type="InterPro" id="IPR018312">
    <property type="entry name" value="Chromosome_initiator_DnaA_CS"/>
</dbReference>